<dbReference type="EMBL" id="UYRU01049715">
    <property type="protein sequence ID" value="VDN10683.1"/>
    <property type="molecule type" value="Genomic_DNA"/>
</dbReference>
<dbReference type="AlphaFoldDB" id="A0A3P7LIZ6"/>
<feature type="compositionally biased region" description="Low complexity" evidence="1">
    <location>
        <begin position="1"/>
        <end position="40"/>
    </location>
</feature>
<dbReference type="Proteomes" id="UP000281553">
    <property type="component" value="Unassembled WGS sequence"/>
</dbReference>
<name>A0A3P7LIZ6_DIBLA</name>
<gene>
    <name evidence="2" type="ORF">DILT_LOCUS6514</name>
</gene>
<proteinExistence type="predicted"/>
<feature type="compositionally biased region" description="Low complexity" evidence="1">
    <location>
        <begin position="55"/>
        <end position="71"/>
    </location>
</feature>
<sequence>MYQSSKKQQQSIAQSQQQQQLSQPSFPQSATYEQQQQQQQAISGPVSTAGHELMSSHLSSPSSPSAKFSRQSGMAMFCPSKMYCDQFLMELRDSMSQAIQGTKKRGNLLPQCFLIVGVFRSTLFFPTHKT</sequence>
<accession>A0A3P7LIZ6</accession>
<evidence type="ECO:0000256" key="1">
    <source>
        <dbReference type="SAM" id="MobiDB-lite"/>
    </source>
</evidence>
<keyword evidence="3" id="KW-1185">Reference proteome</keyword>
<organism evidence="2 3">
    <name type="scientific">Dibothriocephalus latus</name>
    <name type="common">Fish tapeworm</name>
    <name type="synonym">Diphyllobothrium latum</name>
    <dbReference type="NCBI Taxonomy" id="60516"/>
    <lineage>
        <taxon>Eukaryota</taxon>
        <taxon>Metazoa</taxon>
        <taxon>Spiralia</taxon>
        <taxon>Lophotrochozoa</taxon>
        <taxon>Platyhelminthes</taxon>
        <taxon>Cestoda</taxon>
        <taxon>Eucestoda</taxon>
        <taxon>Diphyllobothriidea</taxon>
        <taxon>Diphyllobothriidae</taxon>
        <taxon>Dibothriocephalus</taxon>
    </lineage>
</organism>
<protein>
    <submittedName>
        <fullName evidence="2">Uncharacterized protein</fullName>
    </submittedName>
</protein>
<reference evidence="2 3" key="1">
    <citation type="submission" date="2018-11" db="EMBL/GenBank/DDBJ databases">
        <authorList>
            <consortium name="Pathogen Informatics"/>
        </authorList>
    </citation>
    <scope>NUCLEOTIDE SEQUENCE [LARGE SCALE GENOMIC DNA]</scope>
</reference>
<evidence type="ECO:0000313" key="3">
    <source>
        <dbReference type="Proteomes" id="UP000281553"/>
    </source>
</evidence>
<feature type="region of interest" description="Disordered" evidence="1">
    <location>
        <begin position="1"/>
        <end position="71"/>
    </location>
</feature>
<evidence type="ECO:0000313" key="2">
    <source>
        <dbReference type="EMBL" id="VDN10683.1"/>
    </source>
</evidence>